<gene>
    <name evidence="2" type="ORF">GCM10007932_33890</name>
</gene>
<dbReference type="InterPro" id="IPR038268">
    <property type="entry name" value="RHH_sf"/>
</dbReference>
<comment type="caution">
    <text evidence="2">The sequence shown here is derived from an EMBL/GenBank/DDBJ whole genome shotgun (WGS) entry which is preliminary data.</text>
</comment>
<reference evidence="3" key="1">
    <citation type="journal article" date="2019" name="Int. J. Syst. Evol. Microbiol.">
        <title>The Global Catalogue of Microorganisms (GCM) 10K type strain sequencing project: providing services to taxonomists for standard genome sequencing and annotation.</title>
        <authorList>
            <consortium name="The Broad Institute Genomics Platform"/>
            <consortium name="The Broad Institute Genome Sequencing Center for Infectious Disease"/>
            <person name="Wu L."/>
            <person name="Ma J."/>
        </authorList>
    </citation>
    <scope>NUCLEOTIDE SEQUENCE [LARGE SCALE GENOMIC DNA]</scope>
    <source>
        <strain evidence="3">NBRC 15640</strain>
    </source>
</reference>
<name>A0AAV5NUS5_9VIBR</name>
<evidence type="ECO:0000313" key="3">
    <source>
        <dbReference type="Proteomes" id="UP001156690"/>
    </source>
</evidence>
<proteinExistence type="predicted"/>
<dbReference type="Proteomes" id="UP001156690">
    <property type="component" value="Unassembled WGS sequence"/>
</dbReference>
<sequence>MCYIFAGQSPENYQFVSRSVRLGGHSTSVRLESKFWTVIDEIATVQHMTTGQFLSLLYDEATDLHGDISNFASLLRCSCVMYLSQPEKVLKTAKQQLHAQAH</sequence>
<protein>
    <recommendedName>
        <fullName evidence="1">Ribbon-helix-helix domain-containing protein</fullName>
    </recommendedName>
</protein>
<evidence type="ECO:0000313" key="2">
    <source>
        <dbReference type="EMBL" id="GLQ74029.1"/>
    </source>
</evidence>
<dbReference type="RefSeq" id="WP_101110932.1">
    <property type="nucleotide sequence ID" value="NZ_AP025145.1"/>
</dbReference>
<organism evidence="2 3">
    <name type="scientific">Vibrio penaeicida</name>
    <dbReference type="NCBI Taxonomy" id="104609"/>
    <lineage>
        <taxon>Bacteria</taxon>
        <taxon>Pseudomonadati</taxon>
        <taxon>Pseudomonadota</taxon>
        <taxon>Gammaproteobacteria</taxon>
        <taxon>Vibrionales</taxon>
        <taxon>Vibrionaceae</taxon>
        <taxon>Vibrio</taxon>
    </lineage>
</organism>
<accession>A0AAV5NUS5</accession>
<dbReference type="Gene3D" id="1.10.3990.20">
    <property type="entry name" value="protein bp1543"/>
    <property type="match status" value="1"/>
</dbReference>
<keyword evidence="3" id="KW-1185">Reference proteome</keyword>
<dbReference type="Pfam" id="PF13467">
    <property type="entry name" value="RHH_4"/>
    <property type="match status" value="1"/>
</dbReference>
<dbReference type="AlphaFoldDB" id="A0AAV5NUS5"/>
<dbReference type="InterPro" id="IPR027373">
    <property type="entry name" value="RHH_dom"/>
</dbReference>
<dbReference type="EMBL" id="BSNX01000041">
    <property type="protein sequence ID" value="GLQ74029.1"/>
    <property type="molecule type" value="Genomic_DNA"/>
</dbReference>
<evidence type="ECO:0000259" key="1">
    <source>
        <dbReference type="Pfam" id="PF13467"/>
    </source>
</evidence>
<feature type="domain" description="Ribbon-helix-helix" evidence="1">
    <location>
        <begin position="16"/>
        <end position="83"/>
    </location>
</feature>